<dbReference type="InterPro" id="IPR032781">
    <property type="entry name" value="ABC_tran_Xtn"/>
</dbReference>
<dbReference type="EMBL" id="JAGZCZ010000006">
    <property type="protein sequence ID" value="MBS5519981.1"/>
    <property type="molecule type" value="Genomic_DNA"/>
</dbReference>
<evidence type="ECO:0000256" key="3">
    <source>
        <dbReference type="ARBA" id="ARBA00022840"/>
    </source>
</evidence>
<dbReference type="GO" id="GO:0003676">
    <property type="term" value="F:nucleic acid binding"/>
    <property type="evidence" value="ECO:0007669"/>
    <property type="project" value="UniProtKB-ARBA"/>
</dbReference>
<dbReference type="SUPFAM" id="SSF52540">
    <property type="entry name" value="P-loop containing nucleoside triphosphate hydrolases"/>
    <property type="match status" value="2"/>
</dbReference>
<dbReference type="InterPro" id="IPR051309">
    <property type="entry name" value="ABCF_ATPase"/>
</dbReference>
<gene>
    <name evidence="6" type="ORF">KHX13_06610</name>
</gene>
<dbReference type="RefSeq" id="WP_296359832.1">
    <property type="nucleotide sequence ID" value="NZ_CATWGP010000002.1"/>
</dbReference>
<dbReference type="PROSITE" id="PS00211">
    <property type="entry name" value="ABC_TRANSPORTER_1"/>
    <property type="match status" value="2"/>
</dbReference>
<evidence type="ECO:0000256" key="2">
    <source>
        <dbReference type="ARBA" id="ARBA00022741"/>
    </source>
</evidence>
<keyword evidence="3 6" id="KW-0067">ATP-binding</keyword>
<dbReference type="AlphaFoldDB" id="A0A943I4W4"/>
<dbReference type="PANTHER" id="PTHR42855">
    <property type="entry name" value="ABC TRANSPORTER ATP-BINDING SUBUNIT"/>
    <property type="match status" value="1"/>
</dbReference>
<dbReference type="SMART" id="SM00382">
    <property type="entry name" value="AAA"/>
    <property type="match status" value="2"/>
</dbReference>
<dbReference type="Proteomes" id="UP000754226">
    <property type="component" value="Unassembled WGS sequence"/>
</dbReference>
<feature type="domain" description="ABC transporter" evidence="5">
    <location>
        <begin position="326"/>
        <end position="538"/>
    </location>
</feature>
<evidence type="ECO:0000259" key="5">
    <source>
        <dbReference type="PROSITE" id="PS50893"/>
    </source>
</evidence>
<feature type="compositionally biased region" description="Basic and acidic residues" evidence="4">
    <location>
        <begin position="547"/>
        <end position="568"/>
    </location>
</feature>
<dbReference type="Gene3D" id="3.40.50.300">
    <property type="entry name" value="P-loop containing nucleotide triphosphate hydrolases"/>
    <property type="match status" value="2"/>
</dbReference>
<proteinExistence type="predicted"/>
<evidence type="ECO:0000256" key="4">
    <source>
        <dbReference type="SAM" id="MobiDB-lite"/>
    </source>
</evidence>
<dbReference type="Pfam" id="PF00005">
    <property type="entry name" value="ABC_tran"/>
    <property type="match status" value="2"/>
</dbReference>
<dbReference type="InterPro" id="IPR003593">
    <property type="entry name" value="AAA+_ATPase"/>
</dbReference>
<organism evidence="6 7">
    <name type="scientific">Acidaminococcus intestini</name>
    <dbReference type="NCBI Taxonomy" id="187327"/>
    <lineage>
        <taxon>Bacteria</taxon>
        <taxon>Bacillati</taxon>
        <taxon>Bacillota</taxon>
        <taxon>Negativicutes</taxon>
        <taxon>Acidaminococcales</taxon>
        <taxon>Acidaminococcaceae</taxon>
        <taxon>Acidaminococcus</taxon>
    </lineage>
</organism>
<dbReference type="GO" id="GO:0016887">
    <property type="term" value="F:ATP hydrolysis activity"/>
    <property type="evidence" value="ECO:0007669"/>
    <property type="project" value="InterPro"/>
</dbReference>
<sequence length="644" mass="73193">MDILVTVDHLAKSFGAHDIFDKVSFTIRQGEKLGLVGVNGSGKTTLLRCLMDPSFADKGTVQYAGEIRVGYVEQGFDNIEDETIWEFMLRSCPDILSLREKMKDLERESGEKTGEALKDVLDRYGRVEARYAHLDGYHYENNIKRVLIGLGYPESTWEHNALALSGGQKTRLQLAAALVNSPDLLVLDEPTNHLDIVMSQWLEKYLREFRGGVLIISHDRAFLDAVAEGILEMEGGTLHRYKGNYSRYVEQKELQVLSQTRAYEAQQETIRRTEDYIRRYKAGIKSKMARGRQSQLDRMERIDAPIKEESFTLRLPHAAESAEKVIMLEHLSVGYEGNVLLSDIDLVLRRGEKVAIIGPNGSGKSTLLKTILQEIPPLRGEAKIGNRVKIGYFSQSYERLEPQQTILDNFLTEYGMTDEQTRRLLGSMLFRGEDVYKTIGSLSGGQKARLVLLKLVLDGANCLVLDEPTNHLDIMAKEAVEAALETFDGTVLLVTHDRYLVNEVAGRIWAVEKGHLTNYNGNFDFYLEERDKCQQREASLPEVPQRAPKEEPKKLDVPKRRPHEEKSKNQRIYTPAEAEKLLPEVELKIREHEALQKVLSQQIADPENQIDLEKSAALAAEYEKEQQLIDGFMEKWEALMEALE</sequence>
<evidence type="ECO:0000313" key="7">
    <source>
        <dbReference type="Proteomes" id="UP000754226"/>
    </source>
</evidence>
<accession>A0A943I4W4</accession>
<dbReference type="InterPro" id="IPR027417">
    <property type="entry name" value="P-loop_NTPase"/>
</dbReference>
<dbReference type="CDD" id="cd03221">
    <property type="entry name" value="ABCF_EF-3"/>
    <property type="match status" value="2"/>
</dbReference>
<dbReference type="InterPro" id="IPR017871">
    <property type="entry name" value="ABC_transporter-like_CS"/>
</dbReference>
<protein>
    <submittedName>
        <fullName evidence="6">ABC-F family ATP-binding cassette domain-containing protein</fullName>
    </submittedName>
</protein>
<evidence type="ECO:0000313" key="6">
    <source>
        <dbReference type="EMBL" id="MBS5519981.1"/>
    </source>
</evidence>
<evidence type="ECO:0000256" key="1">
    <source>
        <dbReference type="ARBA" id="ARBA00022737"/>
    </source>
</evidence>
<keyword evidence="2" id="KW-0547">Nucleotide-binding</keyword>
<comment type="caution">
    <text evidence="6">The sequence shown here is derived from an EMBL/GenBank/DDBJ whole genome shotgun (WGS) entry which is preliminary data.</text>
</comment>
<reference evidence="6" key="1">
    <citation type="submission" date="2021-02" db="EMBL/GenBank/DDBJ databases">
        <title>Infant gut strain persistence is associated with maternal origin, phylogeny, and functional potential including surface adhesion and iron acquisition.</title>
        <authorList>
            <person name="Lou Y.C."/>
        </authorList>
    </citation>
    <scope>NUCLEOTIDE SEQUENCE</scope>
    <source>
        <strain evidence="6">L3_106_000M1_dasL3_106_000M1_concoct_15</strain>
    </source>
</reference>
<name>A0A943I4W4_9FIRM</name>
<feature type="region of interest" description="Disordered" evidence="4">
    <location>
        <begin position="536"/>
        <end position="572"/>
    </location>
</feature>
<dbReference type="Pfam" id="PF12848">
    <property type="entry name" value="ABC_tran_Xtn"/>
    <property type="match status" value="1"/>
</dbReference>
<dbReference type="PROSITE" id="PS50893">
    <property type="entry name" value="ABC_TRANSPORTER_2"/>
    <property type="match status" value="2"/>
</dbReference>
<dbReference type="GO" id="GO:0005524">
    <property type="term" value="F:ATP binding"/>
    <property type="evidence" value="ECO:0007669"/>
    <property type="project" value="UniProtKB-KW"/>
</dbReference>
<dbReference type="FunFam" id="3.40.50.300:FF:000011">
    <property type="entry name" value="Putative ABC transporter ATP-binding component"/>
    <property type="match status" value="1"/>
</dbReference>
<dbReference type="FunFam" id="3.40.50.300:FF:000309">
    <property type="entry name" value="ABC transporter ATP-binding protein"/>
    <property type="match status" value="1"/>
</dbReference>
<dbReference type="PANTHER" id="PTHR42855:SF2">
    <property type="entry name" value="DRUG RESISTANCE ABC TRANSPORTER,ATP-BINDING PROTEIN"/>
    <property type="match status" value="1"/>
</dbReference>
<keyword evidence="1" id="KW-0677">Repeat</keyword>
<feature type="domain" description="ABC transporter" evidence="5">
    <location>
        <begin position="5"/>
        <end position="260"/>
    </location>
</feature>
<dbReference type="InterPro" id="IPR003439">
    <property type="entry name" value="ABC_transporter-like_ATP-bd"/>
</dbReference>